<dbReference type="Proteomes" id="UP001187471">
    <property type="component" value="Unassembled WGS sequence"/>
</dbReference>
<gene>
    <name evidence="4" type="ORF">RJ640_003616</name>
</gene>
<dbReference type="InterPro" id="IPR013103">
    <property type="entry name" value="RVT_2"/>
</dbReference>
<keyword evidence="5" id="KW-1185">Reference proteome</keyword>
<organism evidence="4 5">
    <name type="scientific">Escallonia rubra</name>
    <dbReference type="NCBI Taxonomy" id="112253"/>
    <lineage>
        <taxon>Eukaryota</taxon>
        <taxon>Viridiplantae</taxon>
        <taxon>Streptophyta</taxon>
        <taxon>Embryophyta</taxon>
        <taxon>Tracheophyta</taxon>
        <taxon>Spermatophyta</taxon>
        <taxon>Magnoliopsida</taxon>
        <taxon>eudicotyledons</taxon>
        <taxon>Gunneridae</taxon>
        <taxon>Pentapetalae</taxon>
        <taxon>asterids</taxon>
        <taxon>campanulids</taxon>
        <taxon>Escalloniales</taxon>
        <taxon>Escalloniaceae</taxon>
        <taxon>Escallonia</taxon>
    </lineage>
</organism>
<feature type="compositionally biased region" description="Polar residues" evidence="1">
    <location>
        <begin position="194"/>
        <end position="217"/>
    </location>
</feature>
<name>A0AA88U9J4_9ASTE</name>
<dbReference type="Pfam" id="PF14223">
    <property type="entry name" value="Retrotran_gag_2"/>
    <property type="match status" value="1"/>
</dbReference>
<evidence type="ECO:0000259" key="3">
    <source>
        <dbReference type="Pfam" id="PF22936"/>
    </source>
</evidence>
<accession>A0AA88U9J4</accession>
<evidence type="ECO:0000313" key="4">
    <source>
        <dbReference type="EMBL" id="KAK2975463.1"/>
    </source>
</evidence>
<sequence>MDLDYALRVDAPAALTAESSTEQKAAYEKWDRSNRISLMIMKGSITTAIRGAIPDSDNAKLYLAHIEEQFQGSSKAHATTLITKMVTLKYSGSNGVREHILRMNGMASQLKGLDMEISEGFLVHFIMTSLSAQFGPFKINYNTQKEKWKMSELISMCVQEEERLKSEQPDSAHVAITDPSKGKRKVKKFGKGNVQGNRSASVTKTDKASSSGTNGSSGPMCHFCKDKGHMRKECHKCREWLEKKGATVHITNSLHGFLSVKKLNKRDRNVLVGNGEKAQVKAVGTLRLVLESGFNLDLVDTVYVPSMTRNLISVSRLDAYGYSFKFENKGFSLFFYSRVIGSGLLEGNLYKLLLNASFTESLKTMNVNDVVAKTCDAEYSGSCTPRIINLEEIQDHVSIPVIQKVGAPLPHREDNDAPEVVPNDVPLITDPAPIPANEQPLRSDMHMSHETKNFMSKNFDMKDLGEASYVIGIEIHRDRSRGILGLSQRAYIEKVLKRNQLEQDEMERIPYALAVGSLMYAQVCTRPDIAHVVGMLGRYQINPGMGHWKVAKKVMRYLQGTKDFMLIYRKSDNLEVIGYSDFDYTGCVDTLKSTSGYVFMLAEEDVSWKSAKQPLVASHTMEAEFVACFEASCHGVWCNSSEACPHNQSLVSIPVDLQEAFDFEARGQLVMLCC</sequence>
<proteinExistence type="predicted"/>
<reference evidence="4" key="1">
    <citation type="submission" date="2022-12" db="EMBL/GenBank/DDBJ databases">
        <title>Draft genome assemblies for two species of Escallonia (Escalloniales).</title>
        <authorList>
            <person name="Chanderbali A."/>
            <person name="Dervinis C."/>
            <person name="Anghel I."/>
            <person name="Soltis D."/>
            <person name="Soltis P."/>
            <person name="Zapata F."/>
        </authorList>
    </citation>
    <scope>NUCLEOTIDE SEQUENCE</scope>
    <source>
        <strain evidence="4">UCBG92.1500</strain>
        <tissue evidence="4">Leaf</tissue>
    </source>
</reference>
<dbReference type="InterPro" id="IPR054722">
    <property type="entry name" value="PolX-like_BBD"/>
</dbReference>
<evidence type="ECO:0000259" key="2">
    <source>
        <dbReference type="Pfam" id="PF07727"/>
    </source>
</evidence>
<feature type="domain" description="Reverse transcriptase Ty1/copia-type" evidence="2">
    <location>
        <begin position="443"/>
        <end position="510"/>
    </location>
</feature>
<feature type="region of interest" description="Disordered" evidence="1">
    <location>
        <begin position="168"/>
        <end position="218"/>
    </location>
</feature>
<dbReference type="AlphaFoldDB" id="A0AA88U9J4"/>
<dbReference type="PANTHER" id="PTHR11439:SF467">
    <property type="entry name" value="INTEGRASE CATALYTIC DOMAIN-CONTAINING PROTEIN"/>
    <property type="match status" value="1"/>
</dbReference>
<feature type="domain" description="Retrovirus-related Pol polyprotein from transposon TNT 1-94-like beta-barrel" evidence="3">
    <location>
        <begin position="240"/>
        <end position="322"/>
    </location>
</feature>
<evidence type="ECO:0000256" key="1">
    <source>
        <dbReference type="SAM" id="MobiDB-lite"/>
    </source>
</evidence>
<dbReference type="CDD" id="cd09272">
    <property type="entry name" value="RNase_HI_RT_Ty1"/>
    <property type="match status" value="1"/>
</dbReference>
<comment type="caution">
    <text evidence="4">The sequence shown here is derived from an EMBL/GenBank/DDBJ whole genome shotgun (WGS) entry which is preliminary data.</text>
</comment>
<dbReference type="PANTHER" id="PTHR11439">
    <property type="entry name" value="GAG-POL-RELATED RETROTRANSPOSON"/>
    <property type="match status" value="1"/>
</dbReference>
<evidence type="ECO:0000313" key="5">
    <source>
        <dbReference type="Proteomes" id="UP001187471"/>
    </source>
</evidence>
<dbReference type="Pfam" id="PF22936">
    <property type="entry name" value="Pol_BBD"/>
    <property type="match status" value="1"/>
</dbReference>
<dbReference type="Pfam" id="PF07727">
    <property type="entry name" value="RVT_2"/>
    <property type="match status" value="1"/>
</dbReference>
<dbReference type="EMBL" id="JAVXUO010002191">
    <property type="protein sequence ID" value="KAK2975463.1"/>
    <property type="molecule type" value="Genomic_DNA"/>
</dbReference>
<protein>
    <submittedName>
        <fullName evidence="4">Uncharacterized protein</fullName>
    </submittedName>
</protein>